<dbReference type="CDD" id="cd00093">
    <property type="entry name" value="HTH_XRE"/>
    <property type="match status" value="1"/>
</dbReference>
<proteinExistence type="predicted"/>
<evidence type="ECO:0000313" key="4">
    <source>
        <dbReference type="Proteomes" id="UP000502377"/>
    </source>
</evidence>
<dbReference type="InterPro" id="IPR001387">
    <property type="entry name" value="Cro/C1-type_HTH"/>
</dbReference>
<dbReference type="PANTHER" id="PTHR46558">
    <property type="entry name" value="TRACRIPTIONAL REGULATORY PROTEIN-RELATED-RELATED"/>
    <property type="match status" value="1"/>
</dbReference>
<dbReference type="Gene3D" id="1.10.260.40">
    <property type="entry name" value="lambda repressor-like DNA-binding domains"/>
    <property type="match status" value="1"/>
</dbReference>
<organism evidence="3 4">
    <name type="scientific">Campylobacter rectus</name>
    <name type="common">Wolinella recta</name>
    <dbReference type="NCBI Taxonomy" id="203"/>
    <lineage>
        <taxon>Bacteria</taxon>
        <taxon>Pseudomonadati</taxon>
        <taxon>Campylobacterota</taxon>
        <taxon>Epsilonproteobacteria</taxon>
        <taxon>Campylobacterales</taxon>
        <taxon>Campylobacteraceae</taxon>
        <taxon>Campylobacter</taxon>
    </lineage>
</organism>
<reference evidence="3 4" key="1">
    <citation type="submission" date="2016-07" db="EMBL/GenBank/DDBJ databases">
        <title>Comparative genomics of the Campylobacter concisus group.</title>
        <authorList>
            <person name="Miller W.G."/>
            <person name="Yee E."/>
            <person name="Chapman M.H."/>
            <person name="Huynh S."/>
            <person name="Bono J.L."/>
            <person name="On S.L.W."/>
            <person name="StLeger J."/>
            <person name="Foster G."/>
            <person name="Parker C.T."/>
        </authorList>
    </citation>
    <scope>NUCLEOTIDE SEQUENCE [LARGE SCALE GENOMIC DNA]</scope>
    <source>
        <strain evidence="3 4">ATCC 33238</strain>
    </source>
</reference>
<dbReference type="GO" id="GO:0003677">
    <property type="term" value="F:DNA binding"/>
    <property type="evidence" value="ECO:0007669"/>
    <property type="project" value="UniProtKB-KW"/>
</dbReference>
<evidence type="ECO:0000259" key="2">
    <source>
        <dbReference type="PROSITE" id="PS50943"/>
    </source>
</evidence>
<keyword evidence="1" id="KW-0238">DNA-binding</keyword>
<gene>
    <name evidence="3" type="ORF">CRECT_1321</name>
</gene>
<sequence length="130" mass="14775">MKENVINLKEVRDKIGLTQKETADKLGISLRTYQRYELDGDGIDYKKLLEISKKLGVSMDKLTGAVAVGQNNIAVSGHNNTIGNRQKYSPKVDEFLELYKKYGNEDLDFLLDPIIEKLKSIKEISKRQVT</sequence>
<dbReference type="InterPro" id="IPR010982">
    <property type="entry name" value="Lambda_DNA-bd_dom_sf"/>
</dbReference>
<feature type="domain" description="HTH cro/C1-type" evidence="2">
    <location>
        <begin position="8"/>
        <end position="62"/>
    </location>
</feature>
<dbReference type="SMART" id="SM00530">
    <property type="entry name" value="HTH_XRE"/>
    <property type="match status" value="1"/>
</dbReference>
<dbReference type="SUPFAM" id="SSF47413">
    <property type="entry name" value="lambda repressor-like DNA-binding domains"/>
    <property type="match status" value="1"/>
</dbReference>
<dbReference type="EMBL" id="CP012543">
    <property type="protein sequence ID" value="QCD46975.1"/>
    <property type="molecule type" value="Genomic_DNA"/>
</dbReference>
<evidence type="ECO:0000313" key="3">
    <source>
        <dbReference type="EMBL" id="QCD46975.1"/>
    </source>
</evidence>
<evidence type="ECO:0000256" key="1">
    <source>
        <dbReference type="ARBA" id="ARBA00023125"/>
    </source>
</evidence>
<dbReference type="AlphaFoldDB" id="A0A6G5QMP0"/>
<name>A0A6G5QMP0_CAMRE</name>
<accession>A0A6G5QMP0</accession>
<protein>
    <submittedName>
        <fullName evidence="3">Putative transcriptional regulator, XRE family</fullName>
    </submittedName>
</protein>
<dbReference type="PANTHER" id="PTHR46558:SF11">
    <property type="entry name" value="HTH-TYPE TRANSCRIPTIONAL REGULATOR XRE"/>
    <property type="match status" value="1"/>
</dbReference>
<dbReference type="Proteomes" id="UP000502377">
    <property type="component" value="Chromosome"/>
</dbReference>
<dbReference type="Pfam" id="PF01381">
    <property type="entry name" value="HTH_3"/>
    <property type="match status" value="1"/>
</dbReference>
<dbReference type="KEGG" id="crx:CRECT_1321"/>
<dbReference type="RefSeq" id="WP_171992699.1">
    <property type="nucleotide sequence ID" value="NZ_CP012543.1"/>
</dbReference>
<dbReference type="PROSITE" id="PS50943">
    <property type="entry name" value="HTH_CROC1"/>
    <property type="match status" value="1"/>
</dbReference>